<proteinExistence type="predicted"/>
<evidence type="ECO:0000256" key="2">
    <source>
        <dbReference type="SAM" id="MobiDB-lite"/>
    </source>
</evidence>
<dbReference type="Pfam" id="PF00385">
    <property type="entry name" value="Chromo"/>
    <property type="match status" value="1"/>
</dbReference>
<dbReference type="CDD" id="cd00024">
    <property type="entry name" value="CD_CSD"/>
    <property type="match status" value="1"/>
</dbReference>
<dbReference type="InterPro" id="IPR016197">
    <property type="entry name" value="Chromo-like_dom_sf"/>
</dbReference>
<dbReference type="SUPFAM" id="SSF54160">
    <property type="entry name" value="Chromo domain-like"/>
    <property type="match status" value="1"/>
</dbReference>
<dbReference type="Gene3D" id="2.40.50.40">
    <property type="match status" value="1"/>
</dbReference>
<feature type="region of interest" description="Disordered" evidence="2">
    <location>
        <begin position="242"/>
        <end position="275"/>
    </location>
</feature>
<dbReference type="InterPro" id="IPR023780">
    <property type="entry name" value="Chromo_domain"/>
</dbReference>
<protein>
    <recommendedName>
        <fullName evidence="3">Chromo domain-containing protein</fullName>
    </recommendedName>
</protein>
<evidence type="ECO:0000256" key="1">
    <source>
        <dbReference type="ARBA" id="ARBA00011353"/>
    </source>
</evidence>
<dbReference type="InterPro" id="IPR000953">
    <property type="entry name" value="Chromo/chromo_shadow_dom"/>
</dbReference>
<reference evidence="4 5" key="1">
    <citation type="submission" date="2019-09" db="EMBL/GenBank/DDBJ databases">
        <title>Draft genome of the ectomycorrhizal ascomycete Sphaerosporella brunnea.</title>
        <authorList>
            <consortium name="DOE Joint Genome Institute"/>
            <person name="Benucci G.M."/>
            <person name="Marozzi G."/>
            <person name="Antonielli L."/>
            <person name="Sanchez S."/>
            <person name="Marco P."/>
            <person name="Wang X."/>
            <person name="Falini L.B."/>
            <person name="Barry K."/>
            <person name="Haridas S."/>
            <person name="Lipzen A."/>
            <person name="Labutti K."/>
            <person name="Grigoriev I.V."/>
            <person name="Murat C."/>
            <person name="Martin F."/>
            <person name="Albertini E."/>
            <person name="Donnini D."/>
            <person name="Bonito G."/>
        </authorList>
    </citation>
    <scope>NUCLEOTIDE SEQUENCE [LARGE SCALE GENOMIC DNA]</scope>
    <source>
        <strain evidence="4 5">Sb_GMNB300</strain>
    </source>
</reference>
<keyword evidence="5" id="KW-1185">Reference proteome</keyword>
<gene>
    <name evidence="4" type="ORF">FN846DRAFT_929151</name>
</gene>
<dbReference type="AlphaFoldDB" id="A0A5J5F8T5"/>
<evidence type="ECO:0000313" key="4">
    <source>
        <dbReference type="EMBL" id="KAA8913672.1"/>
    </source>
</evidence>
<dbReference type="InParanoid" id="A0A5J5F8T5"/>
<accession>A0A5J5F8T5</accession>
<dbReference type="OrthoDB" id="5324651at2759"/>
<dbReference type="Proteomes" id="UP000326924">
    <property type="component" value="Unassembled WGS sequence"/>
</dbReference>
<feature type="domain" description="Chromo" evidence="3">
    <location>
        <begin position="116"/>
        <end position="175"/>
    </location>
</feature>
<organism evidence="4 5">
    <name type="scientific">Sphaerosporella brunnea</name>
    <dbReference type="NCBI Taxonomy" id="1250544"/>
    <lineage>
        <taxon>Eukaryota</taxon>
        <taxon>Fungi</taxon>
        <taxon>Dikarya</taxon>
        <taxon>Ascomycota</taxon>
        <taxon>Pezizomycotina</taxon>
        <taxon>Pezizomycetes</taxon>
        <taxon>Pezizales</taxon>
        <taxon>Pyronemataceae</taxon>
        <taxon>Sphaerosporella</taxon>
    </lineage>
</organism>
<comment type="subunit">
    <text evidence="1">Component of the NuA4 histone acetyltransferase complex.</text>
</comment>
<name>A0A5J5F8T5_9PEZI</name>
<sequence>MDYLGIYVRWLAIQHAIQDDGTFVGLCNLLNICEPKIPEVLTLPTTGRPRKTKIDALQRLRDVLRENDGSFGKELETRVRCGTIRVLQERYKVVAQNGNLLICLCMHGGLWDQWLFPLDRILKHRIDDEAFHYLVRWAGYGETSDTWIRQDLIFGQQDVIAEYWIEYWKRSHPSAIKFRFPVTGHAVLRDGSLSYRDSRTGKDEEVWSTEVRQSLWLVEYRISLPAAERQWLERFVKQGDEELKPQAPQKTKHRDGDVTPTASGPSPGAHPTIPVPYAESVATTTEPFCTPPPSEVASDDSPIVPAALQHLILPRLQSFLEFHCHAFITRIWPLLAAERQWISSSSAELPDYIEVIEGFGDPPGDIAWIRDIATHRTPITDEDLFDLLAAASDYVDYLQSPQAVQTMHRLTARVRQRLEKYREPEELETKLDGRREHLEKARLAIEAEILLADKTLADVRVAKDRMRRGVLKKVRDDVEELLVWDLEESDDSWESAEVESAAQSVLQRSGFIQV</sequence>
<dbReference type="PROSITE" id="PS50013">
    <property type="entry name" value="CHROMO_2"/>
    <property type="match status" value="1"/>
</dbReference>
<evidence type="ECO:0000259" key="3">
    <source>
        <dbReference type="PROSITE" id="PS50013"/>
    </source>
</evidence>
<dbReference type="EMBL" id="VXIS01000013">
    <property type="protein sequence ID" value="KAA8913672.1"/>
    <property type="molecule type" value="Genomic_DNA"/>
</dbReference>
<dbReference type="SMART" id="SM00298">
    <property type="entry name" value="CHROMO"/>
    <property type="match status" value="1"/>
</dbReference>
<evidence type="ECO:0000313" key="5">
    <source>
        <dbReference type="Proteomes" id="UP000326924"/>
    </source>
</evidence>
<comment type="caution">
    <text evidence="4">The sequence shown here is derived from an EMBL/GenBank/DDBJ whole genome shotgun (WGS) entry which is preliminary data.</text>
</comment>
<dbReference type="GO" id="GO:0006338">
    <property type="term" value="P:chromatin remodeling"/>
    <property type="evidence" value="ECO:0007669"/>
    <property type="project" value="UniProtKB-ARBA"/>
</dbReference>